<dbReference type="GO" id="GO:0009249">
    <property type="term" value="P:protein lipoylation"/>
    <property type="evidence" value="ECO:0007669"/>
    <property type="project" value="UniProtKB-ARBA"/>
</dbReference>
<keyword evidence="4" id="KW-0067">ATP-binding</keyword>
<dbReference type="Gene3D" id="2.30.30.100">
    <property type="match status" value="1"/>
</dbReference>
<proteinExistence type="inferred from homology"/>
<dbReference type="Pfam" id="PF02237">
    <property type="entry name" value="BPL_C"/>
    <property type="match status" value="1"/>
</dbReference>
<dbReference type="SUPFAM" id="SSF46785">
    <property type="entry name" value="Winged helix' DNA-binding domain"/>
    <property type="match status" value="1"/>
</dbReference>
<evidence type="ECO:0000256" key="1">
    <source>
        <dbReference type="ARBA" id="ARBA00022598"/>
    </source>
</evidence>
<evidence type="ECO:0000313" key="7">
    <source>
        <dbReference type="Proteomes" id="UP000677918"/>
    </source>
</evidence>
<comment type="function">
    <text evidence="4">Acts both as a biotin--[acetyl-CoA-carboxylase] ligase and a repressor.</text>
</comment>
<evidence type="ECO:0000313" key="6">
    <source>
        <dbReference type="EMBL" id="GIQ67588.1"/>
    </source>
</evidence>
<evidence type="ECO:0000259" key="5">
    <source>
        <dbReference type="PROSITE" id="PS51733"/>
    </source>
</evidence>
<dbReference type="NCBIfam" id="TIGR00121">
    <property type="entry name" value="birA_ligase"/>
    <property type="match status" value="1"/>
</dbReference>
<dbReference type="GO" id="GO:0005737">
    <property type="term" value="C:cytoplasm"/>
    <property type="evidence" value="ECO:0007669"/>
    <property type="project" value="TreeGrafter"/>
</dbReference>
<dbReference type="Pfam" id="PF03099">
    <property type="entry name" value="BPL_LplA_LipB"/>
    <property type="match status" value="1"/>
</dbReference>
<feature type="domain" description="BPL/LPL catalytic" evidence="5">
    <location>
        <begin position="76"/>
        <end position="257"/>
    </location>
</feature>
<dbReference type="GO" id="GO:0003677">
    <property type="term" value="F:DNA binding"/>
    <property type="evidence" value="ECO:0007669"/>
    <property type="project" value="UniProtKB-UniRule"/>
</dbReference>
<feature type="DNA-binding region" description="H-T-H motif" evidence="4">
    <location>
        <begin position="18"/>
        <end position="37"/>
    </location>
</feature>
<dbReference type="InterPro" id="IPR045864">
    <property type="entry name" value="aa-tRNA-synth_II/BPL/LPL"/>
</dbReference>
<comment type="catalytic activity">
    <reaction evidence="4">
        <text>biotin + L-lysyl-[protein] + ATP = N(6)-biotinyl-L-lysyl-[protein] + AMP + diphosphate + H(+)</text>
        <dbReference type="Rhea" id="RHEA:11756"/>
        <dbReference type="Rhea" id="RHEA-COMP:9752"/>
        <dbReference type="Rhea" id="RHEA-COMP:10505"/>
        <dbReference type="ChEBI" id="CHEBI:15378"/>
        <dbReference type="ChEBI" id="CHEBI:29969"/>
        <dbReference type="ChEBI" id="CHEBI:30616"/>
        <dbReference type="ChEBI" id="CHEBI:33019"/>
        <dbReference type="ChEBI" id="CHEBI:57586"/>
        <dbReference type="ChEBI" id="CHEBI:83144"/>
        <dbReference type="ChEBI" id="CHEBI:456215"/>
        <dbReference type="EC" id="6.3.4.15"/>
    </reaction>
</comment>
<dbReference type="SUPFAM" id="SSF55681">
    <property type="entry name" value="Class II aaRS and biotin synthetases"/>
    <property type="match status" value="1"/>
</dbReference>
<dbReference type="Gene3D" id="3.30.930.10">
    <property type="entry name" value="Bira Bifunctional Protein, Domain 2"/>
    <property type="match status" value="1"/>
</dbReference>
<dbReference type="InterPro" id="IPR003142">
    <property type="entry name" value="BPL_C"/>
</dbReference>
<keyword evidence="1 4" id="KW-0436">Ligase</keyword>
<comment type="caution">
    <text evidence="4">Lacks conserved residue(s) required for the propagation of feature annotation.</text>
</comment>
<dbReference type="InterPro" id="IPR013196">
    <property type="entry name" value="HTH_11"/>
</dbReference>
<comment type="caution">
    <text evidence="6">The sequence shown here is derived from an EMBL/GenBank/DDBJ whole genome shotgun (WGS) entry which is preliminary data.</text>
</comment>
<feature type="binding site" evidence="4">
    <location>
        <position position="184"/>
    </location>
    <ligand>
        <name>biotin</name>
        <dbReference type="ChEBI" id="CHEBI:57586"/>
    </ligand>
</feature>
<dbReference type="EC" id="6.3.4.15" evidence="4"/>
<keyword evidence="4" id="KW-0805">Transcription regulation</keyword>
<dbReference type="PANTHER" id="PTHR12835">
    <property type="entry name" value="BIOTIN PROTEIN LIGASE"/>
    <property type="match status" value="1"/>
</dbReference>
<reference evidence="6" key="1">
    <citation type="submission" date="2021-04" db="EMBL/GenBank/DDBJ databases">
        <title>Draft genome sequence of Xylanibacillus composti strain K13.</title>
        <authorList>
            <person name="Uke A."/>
            <person name="Chhe C."/>
            <person name="Baramee S."/>
            <person name="Kosugi A."/>
        </authorList>
    </citation>
    <scope>NUCLEOTIDE SEQUENCE</scope>
    <source>
        <strain evidence="6">K13</strain>
    </source>
</reference>
<dbReference type="Pfam" id="PF08279">
    <property type="entry name" value="HTH_11"/>
    <property type="match status" value="1"/>
</dbReference>
<keyword evidence="2 4" id="KW-0238">DNA-binding</keyword>
<name>A0A8J4GYK5_9BACL</name>
<comment type="similarity">
    <text evidence="4">Belongs to the biotin--protein ligase family.</text>
</comment>
<gene>
    <name evidence="4 6" type="primary">birA</name>
    <name evidence="6" type="ORF">XYCOK13_04120</name>
</gene>
<feature type="binding site" evidence="4">
    <location>
        <position position="113"/>
    </location>
    <ligand>
        <name>biotin</name>
        <dbReference type="ChEBI" id="CHEBI:57586"/>
    </ligand>
</feature>
<dbReference type="GO" id="GO:0004077">
    <property type="term" value="F:biotin--[biotin carboxyl-carrier protein] ligase activity"/>
    <property type="evidence" value="ECO:0007669"/>
    <property type="project" value="UniProtKB-UniRule"/>
</dbReference>
<dbReference type="InterPro" id="IPR036388">
    <property type="entry name" value="WH-like_DNA-bd_sf"/>
</dbReference>
<dbReference type="PANTHER" id="PTHR12835:SF5">
    <property type="entry name" value="BIOTIN--PROTEIN LIGASE"/>
    <property type="match status" value="1"/>
</dbReference>
<dbReference type="GO" id="GO:0005524">
    <property type="term" value="F:ATP binding"/>
    <property type="evidence" value="ECO:0007669"/>
    <property type="project" value="UniProtKB-UniRule"/>
</dbReference>
<dbReference type="AlphaFoldDB" id="A0A8J4GYK5"/>
<dbReference type="EMBL" id="BOVK01000006">
    <property type="protein sequence ID" value="GIQ67588.1"/>
    <property type="molecule type" value="Genomic_DNA"/>
</dbReference>
<dbReference type="PROSITE" id="PS51733">
    <property type="entry name" value="BPL_LPL_CATALYTIC"/>
    <property type="match status" value="1"/>
</dbReference>
<evidence type="ECO:0000256" key="3">
    <source>
        <dbReference type="ARBA" id="ARBA00023267"/>
    </source>
</evidence>
<organism evidence="6 7">
    <name type="scientific">Xylanibacillus composti</name>
    <dbReference type="NCBI Taxonomy" id="1572762"/>
    <lineage>
        <taxon>Bacteria</taxon>
        <taxon>Bacillati</taxon>
        <taxon>Bacillota</taxon>
        <taxon>Bacilli</taxon>
        <taxon>Bacillales</taxon>
        <taxon>Paenibacillaceae</taxon>
        <taxon>Xylanibacillus</taxon>
    </lineage>
</organism>
<dbReference type="HAMAP" id="MF_00978">
    <property type="entry name" value="Bifunct_BirA"/>
    <property type="match status" value="1"/>
</dbReference>
<dbReference type="InterPro" id="IPR004408">
    <property type="entry name" value="Biotin_CoA_COase_ligase"/>
</dbReference>
<evidence type="ECO:0000256" key="2">
    <source>
        <dbReference type="ARBA" id="ARBA00023125"/>
    </source>
</evidence>
<dbReference type="InterPro" id="IPR036390">
    <property type="entry name" value="WH_DNA-bd_sf"/>
</dbReference>
<keyword evidence="4" id="KW-0804">Transcription</keyword>
<evidence type="ECO:0000256" key="4">
    <source>
        <dbReference type="HAMAP-Rule" id="MF_00978"/>
    </source>
</evidence>
<keyword evidence="7" id="KW-1185">Reference proteome</keyword>
<dbReference type="InterPro" id="IPR030855">
    <property type="entry name" value="Bifunct_BirA"/>
</dbReference>
<dbReference type="InterPro" id="IPR011991">
    <property type="entry name" value="ArsR-like_HTH"/>
</dbReference>
<dbReference type="CDD" id="cd00090">
    <property type="entry name" value="HTH_ARSR"/>
    <property type="match status" value="1"/>
</dbReference>
<protein>
    <recommendedName>
        <fullName evidence="4">Bifunctional ligase/repressor BirA</fullName>
    </recommendedName>
    <alternativeName>
        <fullName evidence="4">Biotin--[acetyl-CoA-carboxylase] ligase</fullName>
        <ecNumber evidence="4">6.3.4.15</ecNumber>
    </alternativeName>
    <alternativeName>
        <fullName evidence="4">Biotin--protein ligase</fullName>
    </alternativeName>
    <alternativeName>
        <fullName evidence="4">Biotin-[acetyl-CoA carboxylase] synthetase</fullName>
    </alternativeName>
</protein>
<dbReference type="GO" id="GO:0016740">
    <property type="term" value="F:transferase activity"/>
    <property type="evidence" value="ECO:0007669"/>
    <property type="project" value="UniProtKB-ARBA"/>
</dbReference>
<keyword evidence="4" id="KW-0678">Repressor</keyword>
<keyword evidence="4" id="KW-0547">Nucleotide-binding</keyword>
<dbReference type="GO" id="GO:0006355">
    <property type="term" value="P:regulation of DNA-templated transcription"/>
    <property type="evidence" value="ECO:0007669"/>
    <property type="project" value="UniProtKB-UniRule"/>
</dbReference>
<dbReference type="InterPro" id="IPR004143">
    <property type="entry name" value="BPL_LPL_catalytic"/>
</dbReference>
<accession>A0A8J4GYK5</accession>
<dbReference type="Gene3D" id="1.10.10.10">
    <property type="entry name" value="Winged helix-like DNA-binding domain superfamily/Winged helix DNA-binding domain"/>
    <property type="match status" value="1"/>
</dbReference>
<sequence>MNRLLELFASRPDQYLSGEEISRTLGVSRSAVWKQINRLREEGYVFDAVPRVGYKLAGKPDKLQASSILAKLKTNKLGRPLFLFDQLDSTQNEAQRRLSEGAEEGSLILAEEQTAGKGRLGRSWHSPPGKGLWMSLILKPDIPFASAPHLTLLTAVALCRCIRRLTKIEALIKWPNDLLVAGKKISGILLETRLEEERLVSVAAGIGICVNLEQADFPAELQDKATSLMLAGGEPVDREVLLVAFLEEMEHWYELYLREGFAPIRTVWEALSTSLQRRVAVGGVEGMAVGLNEQGALLVRLDDGRTVPIFSSNIAESTPAG</sequence>
<dbReference type="Proteomes" id="UP000677918">
    <property type="component" value="Unassembled WGS sequence"/>
</dbReference>
<keyword evidence="3 4" id="KW-0092">Biotin</keyword>
<dbReference type="RefSeq" id="WP_213410181.1">
    <property type="nucleotide sequence ID" value="NZ_BOVK01000006.1"/>
</dbReference>
<dbReference type="CDD" id="cd16442">
    <property type="entry name" value="BPL"/>
    <property type="match status" value="1"/>
</dbReference>